<dbReference type="InterPro" id="IPR007863">
    <property type="entry name" value="Peptidase_M16_C"/>
</dbReference>
<evidence type="ECO:0000256" key="1">
    <source>
        <dbReference type="SAM" id="SignalP"/>
    </source>
</evidence>
<reference evidence="3 4" key="1">
    <citation type="submission" date="2021-07" db="EMBL/GenBank/DDBJ databases">
        <title>Shewanella sp. nov, isolated from SCS.</title>
        <authorList>
            <person name="Cao W.R."/>
        </authorList>
    </citation>
    <scope>NUCLEOTIDE SEQUENCE [LARGE SCALE GENOMIC DNA]</scope>
    <source>
        <strain evidence="3 4">NR704-98</strain>
    </source>
</reference>
<dbReference type="PROSITE" id="PS51257">
    <property type="entry name" value="PROKAR_LIPOPROTEIN"/>
    <property type="match status" value="1"/>
</dbReference>
<dbReference type="Gene3D" id="3.30.830.10">
    <property type="entry name" value="Metalloenzyme, LuxS/M16 peptidase-like"/>
    <property type="match status" value="1"/>
</dbReference>
<feature type="chain" id="PRO_5046035029" evidence="1">
    <location>
        <begin position="29"/>
        <end position="503"/>
    </location>
</feature>
<feature type="signal peptide" evidence="1">
    <location>
        <begin position="1"/>
        <end position="28"/>
    </location>
</feature>
<dbReference type="Proteomes" id="UP001195963">
    <property type="component" value="Unassembled WGS sequence"/>
</dbReference>
<evidence type="ECO:0000313" key="4">
    <source>
        <dbReference type="Proteomes" id="UP001195963"/>
    </source>
</evidence>
<dbReference type="SUPFAM" id="SSF63411">
    <property type="entry name" value="LuxS/MPP-like metallohydrolase"/>
    <property type="match status" value="2"/>
</dbReference>
<evidence type="ECO:0000259" key="2">
    <source>
        <dbReference type="Pfam" id="PF05193"/>
    </source>
</evidence>
<comment type="caution">
    <text evidence="3">The sequence shown here is derived from an EMBL/GenBank/DDBJ whole genome shotgun (WGS) entry which is preliminary data.</text>
</comment>
<sequence>MKQSTLMPSKANALIYSLLLTVSLSACQQTKLVFTDTKEPVISDFKGLNSAPQVNLGQIEGNPWKMSDLTKSVTLHQYPPSQSRLTYLSLVLVNPKHPFKNIDLISSALYQRAYKLAATSQISCIESFRVQAGMHSIALQLTCPETEAPQALTLLIDSWQKDAFDSIDLDTVRRQLKLNKHINAYSGGEIDKVWAKKILGEHHPYNLNLHNPALQNELSPKELIEQQQALLAGSNWHLLVSSNTNDMVTKLAKMLTLQLPSSVNDKEQETNDALSYRKPIQEVFTQNPQKQLYIIDAPGAIQTQVRVGYRLPIVDNELTTTTPSLDESDPLSCQLLASWLGRSFSGRLYYDLREKRGLTYGIYGRCFDNPQARTLKFYGSTQRQHTGAFISGILDHLTLASESEPKAAELSALKIHEKSKYLLASQSINAAFSRYIKQLSQGRENTDLSQEKTVNQLSAKTLQNMAQTIFSTPPTILIRGDSDLIIKDLQNKLPEWTINQIKP</sequence>
<evidence type="ECO:0000313" key="3">
    <source>
        <dbReference type="EMBL" id="MBW8183131.1"/>
    </source>
</evidence>
<keyword evidence="1" id="KW-0732">Signal</keyword>
<dbReference type="RefSeq" id="WP_220108771.1">
    <property type="nucleotide sequence ID" value="NZ_JAHZST010000003.1"/>
</dbReference>
<proteinExistence type="predicted"/>
<organism evidence="3 4">
    <name type="scientific">Shewanella nanhaiensis</name>
    <dbReference type="NCBI Taxonomy" id="2864872"/>
    <lineage>
        <taxon>Bacteria</taxon>
        <taxon>Pseudomonadati</taxon>
        <taxon>Pseudomonadota</taxon>
        <taxon>Gammaproteobacteria</taxon>
        <taxon>Alteromonadales</taxon>
        <taxon>Shewanellaceae</taxon>
        <taxon>Shewanella</taxon>
    </lineage>
</organism>
<dbReference type="InterPro" id="IPR011249">
    <property type="entry name" value="Metalloenz_LuxS/M16"/>
</dbReference>
<gene>
    <name evidence="3" type="ORF">K0625_05595</name>
</gene>
<feature type="domain" description="Peptidase M16 C-terminal" evidence="2">
    <location>
        <begin position="218"/>
        <end position="414"/>
    </location>
</feature>
<dbReference type="EMBL" id="JAHZST010000003">
    <property type="protein sequence ID" value="MBW8183131.1"/>
    <property type="molecule type" value="Genomic_DNA"/>
</dbReference>
<protein>
    <submittedName>
        <fullName evidence="3">Insulinase family protein</fullName>
    </submittedName>
</protein>
<dbReference type="Pfam" id="PF05193">
    <property type="entry name" value="Peptidase_M16_C"/>
    <property type="match status" value="1"/>
</dbReference>
<name>A0ABS7E0B7_9GAMM</name>
<accession>A0ABS7E0B7</accession>
<keyword evidence="4" id="KW-1185">Reference proteome</keyword>